<dbReference type="EMBL" id="QSBY01000008">
    <property type="protein sequence ID" value="RHW70741.1"/>
    <property type="molecule type" value="Genomic_DNA"/>
</dbReference>
<evidence type="ECO:0000313" key="2">
    <source>
        <dbReference type="EMBL" id="RHW70741.1"/>
    </source>
</evidence>
<name>A0A3L6L5D0_9TRYP</name>
<accession>A0A3L6L5D0</accession>
<dbReference type="Proteomes" id="UP000266743">
    <property type="component" value="Chromosome 8"/>
</dbReference>
<gene>
    <name evidence="2" type="ORF">DPX39_080021200</name>
</gene>
<evidence type="ECO:0000256" key="1">
    <source>
        <dbReference type="SAM" id="MobiDB-lite"/>
    </source>
</evidence>
<feature type="compositionally biased region" description="Basic and acidic residues" evidence="1">
    <location>
        <begin position="10"/>
        <end position="37"/>
    </location>
</feature>
<proteinExistence type="predicted"/>
<comment type="caution">
    <text evidence="2">The sequence shown here is derived from an EMBL/GenBank/DDBJ whole genome shotgun (WGS) entry which is preliminary data.</text>
</comment>
<feature type="region of interest" description="Disordered" evidence="1">
    <location>
        <begin position="1"/>
        <end position="37"/>
    </location>
</feature>
<sequence length="212" mass="23092">MGCGGSTPANKDRHVGADPPKPSEHSEHSKPSDPADATRFKQFCTLPLHDKDKPVAAAAIRVTDPKCISDILPPEFLEGKKVHNEFCAITLSFDDGKPEDEGLFEKLKELEGTSIELKPTHIVMNEKVAAIGVCNNDEFPCQDAHPHILVATAPDATQEDIDDVTKKGKIEIFCARKLPICHLISPSQVSFVSCTGEYFPVPGVSMVSQEYI</sequence>
<organism evidence="2">
    <name type="scientific">Trypanosoma brucei equiperdum</name>
    <dbReference type="NCBI Taxonomy" id="630700"/>
    <lineage>
        <taxon>Eukaryota</taxon>
        <taxon>Discoba</taxon>
        <taxon>Euglenozoa</taxon>
        <taxon>Kinetoplastea</taxon>
        <taxon>Metakinetoplastina</taxon>
        <taxon>Trypanosomatida</taxon>
        <taxon>Trypanosomatidae</taxon>
        <taxon>Trypanosoma</taxon>
    </lineage>
</organism>
<protein>
    <submittedName>
        <fullName evidence="2">Uncharacterized protein</fullName>
    </submittedName>
</protein>
<dbReference type="AlphaFoldDB" id="A0A3L6L5D0"/>
<reference evidence="2" key="1">
    <citation type="submission" date="2018-09" db="EMBL/GenBank/DDBJ databases">
        <title>whole genome sequence of T. equiperdum IVM-t1 strain.</title>
        <authorList>
            <person name="Suganuma K."/>
        </authorList>
    </citation>
    <scope>NUCLEOTIDE SEQUENCE [LARGE SCALE GENOMIC DNA]</scope>
    <source>
        <strain evidence="2">IVM-t1</strain>
    </source>
</reference>